<dbReference type="InterPro" id="IPR013424">
    <property type="entry name" value="Ice-binding_C"/>
</dbReference>
<reference evidence="2" key="1">
    <citation type="submission" date="2024-07" db="EMBL/GenBank/DDBJ databases">
        <title>Complete genome sequence of Verrucomicrobiaceae bacterium NT6N.</title>
        <authorList>
            <person name="Huang C."/>
            <person name="Takami H."/>
            <person name="Hamasaki K."/>
        </authorList>
    </citation>
    <scope>NUCLEOTIDE SEQUENCE</scope>
    <source>
        <strain evidence="2">NT6N</strain>
    </source>
</reference>
<organism evidence="2">
    <name type="scientific">Oceaniferula spumae</name>
    <dbReference type="NCBI Taxonomy" id="2979115"/>
    <lineage>
        <taxon>Bacteria</taxon>
        <taxon>Pseudomonadati</taxon>
        <taxon>Verrucomicrobiota</taxon>
        <taxon>Verrucomicrobiia</taxon>
        <taxon>Verrucomicrobiales</taxon>
        <taxon>Verrucomicrobiaceae</taxon>
        <taxon>Oceaniferula</taxon>
    </lineage>
</organism>
<gene>
    <name evidence="2" type="ORF">NT6N_22500</name>
</gene>
<accession>A0AAT9FMF9</accession>
<dbReference type="EMBL" id="AP026866">
    <property type="protein sequence ID" value="BDS07210.1"/>
    <property type="molecule type" value="Genomic_DNA"/>
</dbReference>
<evidence type="ECO:0000313" key="2">
    <source>
        <dbReference type="EMBL" id="BDS07210.1"/>
    </source>
</evidence>
<dbReference type="AlphaFoldDB" id="A0AAT9FMF9"/>
<name>A0AAT9FMF9_9BACT</name>
<sequence length="248" mass="25769">MSILIGSRLRTPQYNTPNPQNIVKTRLLASACTIATLSSLSAATTILNPSADGTYFQVSAGTDERVNNDVGRAGRNDGNTFDFVGLIIFDISSFTTVDLNTATNITLTYSLGAQDNTPPLDQIQIEYIGTFADDTLGTNGMNGASATAIAMGAAPIVQTLFSGAASAGNNQTLDVTSISSDTFANQYAAFRFTDPNGGTHQWDIGDTTGTPTGTAIPAATLSITPVPEPSSVALLGLGGLALILRRRK</sequence>
<feature type="domain" description="Ice-binding protein C-terminal" evidence="1">
    <location>
        <begin position="225"/>
        <end position="247"/>
    </location>
</feature>
<dbReference type="KEGG" id="osu:NT6N_22500"/>
<proteinExistence type="predicted"/>
<protein>
    <recommendedName>
        <fullName evidence="1">Ice-binding protein C-terminal domain-containing protein</fullName>
    </recommendedName>
</protein>
<evidence type="ECO:0000259" key="1">
    <source>
        <dbReference type="Pfam" id="PF07589"/>
    </source>
</evidence>
<dbReference type="Pfam" id="PF07589">
    <property type="entry name" value="PEP-CTERM"/>
    <property type="match status" value="1"/>
</dbReference>
<dbReference type="NCBIfam" id="TIGR02595">
    <property type="entry name" value="PEP_CTERM"/>
    <property type="match status" value="1"/>
</dbReference>